<feature type="transmembrane region" description="Helical" evidence="2">
    <location>
        <begin position="80"/>
        <end position="106"/>
    </location>
</feature>
<feature type="transmembrane region" description="Helical" evidence="2">
    <location>
        <begin position="118"/>
        <end position="140"/>
    </location>
</feature>
<evidence type="ECO:0000313" key="4">
    <source>
        <dbReference type="Proteomes" id="UP001500190"/>
    </source>
</evidence>
<organism evidence="3 4">
    <name type="scientific">Kribbella karoonensis</name>
    <dbReference type="NCBI Taxonomy" id="324851"/>
    <lineage>
        <taxon>Bacteria</taxon>
        <taxon>Bacillati</taxon>
        <taxon>Actinomycetota</taxon>
        <taxon>Actinomycetes</taxon>
        <taxon>Propionibacteriales</taxon>
        <taxon>Kribbellaceae</taxon>
        <taxon>Kribbella</taxon>
    </lineage>
</organism>
<feature type="transmembrane region" description="Helical" evidence="2">
    <location>
        <begin position="44"/>
        <end position="68"/>
    </location>
</feature>
<accession>A0ABP4P504</accession>
<evidence type="ECO:0000313" key="3">
    <source>
        <dbReference type="EMBL" id="GAA1573907.1"/>
    </source>
</evidence>
<keyword evidence="2" id="KW-0812">Transmembrane</keyword>
<keyword evidence="2" id="KW-0472">Membrane</keyword>
<keyword evidence="4" id="KW-1185">Reference proteome</keyword>
<sequence length="147" mass="14564">MSEPQPPRPYASGPADAAWPGTVTGYPGQLGETPRGGTGAAGRIGLIVGLVSVVISVVGSVVLRSLIYTRSTIPGRDGFALFRIGSIVEAILLLAGYGTALILGIVGARAARNRLSAGIAIGIGGAGAIGIASSLLANFVGPMLAGR</sequence>
<keyword evidence="2" id="KW-1133">Transmembrane helix</keyword>
<dbReference type="EMBL" id="BAAAND010000003">
    <property type="protein sequence ID" value="GAA1573907.1"/>
    <property type="molecule type" value="Genomic_DNA"/>
</dbReference>
<proteinExistence type="predicted"/>
<dbReference type="RefSeq" id="WP_344188795.1">
    <property type="nucleotide sequence ID" value="NZ_BAAAND010000003.1"/>
</dbReference>
<protein>
    <submittedName>
        <fullName evidence="3">Uncharacterized protein</fullName>
    </submittedName>
</protein>
<gene>
    <name evidence="3" type="ORF">GCM10009742_16100</name>
</gene>
<dbReference type="Proteomes" id="UP001500190">
    <property type="component" value="Unassembled WGS sequence"/>
</dbReference>
<reference evidence="4" key="1">
    <citation type="journal article" date="2019" name="Int. J. Syst. Evol. Microbiol.">
        <title>The Global Catalogue of Microorganisms (GCM) 10K type strain sequencing project: providing services to taxonomists for standard genome sequencing and annotation.</title>
        <authorList>
            <consortium name="The Broad Institute Genomics Platform"/>
            <consortium name="The Broad Institute Genome Sequencing Center for Infectious Disease"/>
            <person name="Wu L."/>
            <person name="Ma J."/>
        </authorList>
    </citation>
    <scope>NUCLEOTIDE SEQUENCE [LARGE SCALE GENOMIC DNA]</scope>
    <source>
        <strain evidence="4">JCM 14304</strain>
    </source>
</reference>
<evidence type="ECO:0000256" key="2">
    <source>
        <dbReference type="SAM" id="Phobius"/>
    </source>
</evidence>
<feature type="region of interest" description="Disordered" evidence="1">
    <location>
        <begin position="1"/>
        <end position="20"/>
    </location>
</feature>
<comment type="caution">
    <text evidence="3">The sequence shown here is derived from an EMBL/GenBank/DDBJ whole genome shotgun (WGS) entry which is preliminary data.</text>
</comment>
<name>A0ABP4P504_9ACTN</name>
<evidence type="ECO:0000256" key="1">
    <source>
        <dbReference type="SAM" id="MobiDB-lite"/>
    </source>
</evidence>